<dbReference type="InParanoid" id="F0XHZ1"/>
<dbReference type="EMBL" id="GL629769">
    <property type="protein sequence ID" value="EFX02922.1"/>
    <property type="molecule type" value="Genomic_DNA"/>
</dbReference>
<dbReference type="GO" id="GO:0005829">
    <property type="term" value="C:cytosol"/>
    <property type="evidence" value="ECO:0007669"/>
    <property type="project" value="TreeGrafter"/>
</dbReference>
<accession>F0XHZ1</accession>
<dbReference type="Gene3D" id="1.25.40.540">
    <property type="entry name" value="TAP42-like family"/>
    <property type="match status" value="1"/>
</dbReference>
<evidence type="ECO:0000256" key="1">
    <source>
        <dbReference type="SAM" id="MobiDB-lite"/>
    </source>
</evidence>
<dbReference type="STRING" id="655863.F0XHZ1"/>
<dbReference type="HOGENOM" id="CLU_041824_2_0_1"/>
<evidence type="ECO:0000313" key="2">
    <source>
        <dbReference type="EMBL" id="EFX02922.1"/>
    </source>
</evidence>
<feature type="region of interest" description="Disordered" evidence="1">
    <location>
        <begin position="381"/>
        <end position="433"/>
    </location>
</feature>
<dbReference type="RefSeq" id="XP_014172404.1">
    <property type="nucleotide sequence ID" value="XM_014316929.1"/>
</dbReference>
<dbReference type="Proteomes" id="UP000007796">
    <property type="component" value="Unassembled WGS sequence"/>
</dbReference>
<feature type="region of interest" description="Disordered" evidence="1">
    <location>
        <begin position="215"/>
        <end position="247"/>
    </location>
</feature>
<dbReference type="GO" id="GO:0051721">
    <property type="term" value="F:protein phosphatase 2A binding"/>
    <property type="evidence" value="ECO:0007669"/>
    <property type="project" value="TreeGrafter"/>
</dbReference>
<protein>
    <submittedName>
        <fullName evidence="2">Tor signaling pathway regulator</fullName>
    </submittedName>
</protein>
<dbReference type="FunCoup" id="F0XHZ1">
    <property type="interactions" value="606"/>
</dbReference>
<keyword evidence="3" id="KW-1185">Reference proteome</keyword>
<gene>
    <name evidence="2" type="ORF">CMQ_2851</name>
</gene>
<reference evidence="2 3" key="1">
    <citation type="journal article" date="2011" name="Proc. Natl. Acad. Sci. U.S.A.">
        <title>Genome and transcriptome analyses of the mountain pine beetle-fungal symbiont Grosmannia clavigera, a lodgepole pine pathogen.</title>
        <authorList>
            <person name="DiGuistini S."/>
            <person name="Wang Y."/>
            <person name="Liao N.Y."/>
            <person name="Taylor G."/>
            <person name="Tanguay P."/>
            <person name="Feau N."/>
            <person name="Henrissat B."/>
            <person name="Chan S.K."/>
            <person name="Hesse-Orce U."/>
            <person name="Alamouti S.M."/>
            <person name="Tsui C.K.M."/>
            <person name="Docking R.T."/>
            <person name="Levasseur A."/>
            <person name="Haridas S."/>
            <person name="Robertson G."/>
            <person name="Birol I."/>
            <person name="Holt R.A."/>
            <person name="Marra M.A."/>
            <person name="Hamelin R.C."/>
            <person name="Hirst M."/>
            <person name="Jones S.J.M."/>
            <person name="Bohlmann J."/>
            <person name="Breuil C."/>
        </authorList>
    </citation>
    <scope>NUCLEOTIDE SEQUENCE [LARGE SCALE GENOMIC DNA]</scope>
    <source>
        <strain evidence="3">kw1407 / UAMH 11150</strain>
    </source>
</reference>
<sequence>MDNRGGRDQETERPQTLRAACAAADRQREAIERGTFSFGGGSSNSNGGYGSYGDAVMAALAAYEDCSARIEALALFSSNEGADDVATAHLPYLLVPYRVAEMVQRLPPPNPGTPAERRLVLRRAREAHERFLHLLDGYGLLAAPYATLLQTYADDPTHFSTVGGGGSGGGVARTATTGMGPAAALMDPAARRNAKIANFQAEKALRAKLDVLRQRQQERRARRRRQRQLIRDRDGENDDDIMGDAPPTQAVDQALEDESEDEGDEDDEVARELYLAQLAYCAHMAFQSLESLNREDELLAQAHISLSDASTLRRLQSSFGSSPTWAGAQGAGPLLTPDGKPRQPFTIMGSRAEMAKAVFRPGHNLPTMSIDDYLEEERRRGGIIEGGGPSSGLPAEPDEDNYEKADAETYKARAWDEFTEANPRGSGNTLNRG</sequence>
<evidence type="ECO:0000313" key="3">
    <source>
        <dbReference type="Proteomes" id="UP000007796"/>
    </source>
</evidence>
<organism evidence="3">
    <name type="scientific">Grosmannia clavigera (strain kw1407 / UAMH 11150)</name>
    <name type="common">Blue stain fungus</name>
    <name type="synonym">Graphiocladiella clavigera</name>
    <dbReference type="NCBI Taxonomy" id="655863"/>
    <lineage>
        <taxon>Eukaryota</taxon>
        <taxon>Fungi</taxon>
        <taxon>Dikarya</taxon>
        <taxon>Ascomycota</taxon>
        <taxon>Pezizomycotina</taxon>
        <taxon>Sordariomycetes</taxon>
        <taxon>Sordariomycetidae</taxon>
        <taxon>Ophiostomatales</taxon>
        <taxon>Ophiostomataceae</taxon>
        <taxon>Leptographium</taxon>
    </lineage>
</organism>
<feature type="compositionally biased region" description="Basic and acidic residues" evidence="1">
    <location>
        <begin position="402"/>
        <end position="416"/>
    </location>
</feature>
<dbReference type="InterPro" id="IPR007304">
    <property type="entry name" value="TAP46-like"/>
</dbReference>
<dbReference type="GO" id="GO:0035303">
    <property type="term" value="P:regulation of dephosphorylation"/>
    <property type="evidence" value="ECO:0007669"/>
    <property type="project" value="TreeGrafter"/>
</dbReference>
<dbReference type="PANTHER" id="PTHR10933">
    <property type="entry name" value="IMMUNOGLOBULIN-BINDING PROTEIN 1"/>
    <property type="match status" value="1"/>
</dbReference>
<dbReference type="eggNOG" id="KOG2830">
    <property type="taxonomic scope" value="Eukaryota"/>
</dbReference>
<proteinExistence type="predicted"/>
<dbReference type="GO" id="GO:0009966">
    <property type="term" value="P:regulation of signal transduction"/>
    <property type="evidence" value="ECO:0007669"/>
    <property type="project" value="InterPro"/>
</dbReference>
<dbReference type="GeneID" id="25975886"/>
<dbReference type="Pfam" id="PF04177">
    <property type="entry name" value="TAP42"/>
    <property type="match status" value="1"/>
</dbReference>
<dbReference type="OrthoDB" id="10261753at2759"/>
<dbReference type="PANTHER" id="PTHR10933:SF9">
    <property type="entry name" value="IMMUNOGLOBULIN-BINDING PROTEIN 1"/>
    <property type="match status" value="1"/>
</dbReference>
<dbReference type="AlphaFoldDB" id="F0XHZ1"/>
<name>F0XHZ1_GROCL</name>
<dbReference type="InterPro" id="IPR038511">
    <property type="entry name" value="TAP42/TAP46-like_sf"/>
</dbReference>
<feature type="region of interest" description="Disordered" evidence="1">
    <location>
        <begin position="321"/>
        <end position="342"/>
    </location>
</feature>